<protein>
    <submittedName>
        <fullName evidence="2">Uncharacterized protein</fullName>
    </submittedName>
</protein>
<comment type="caution">
    <text evidence="2">The sequence shown here is derived from an EMBL/GenBank/DDBJ whole genome shotgun (WGS) entry which is preliminary data.</text>
</comment>
<dbReference type="Proteomes" id="UP000429552">
    <property type="component" value="Unassembled WGS sequence"/>
</dbReference>
<dbReference type="SUPFAM" id="SSF82171">
    <property type="entry name" value="DPP6 N-terminal domain-like"/>
    <property type="match status" value="1"/>
</dbReference>
<evidence type="ECO:0000313" key="2">
    <source>
        <dbReference type="EMBL" id="GFE22326.1"/>
    </source>
</evidence>
<gene>
    <name evidence="2" type="ORF">Sliba_27790</name>
</gene>
<feature type="region of interest" description="Disordered" evidence="1">
    <location>
        <begin position="1"/>
        <end position="21"/>
    </location>
</feature>
<proteinExistence type="predicted"/>
<organism evidence="2 3">
    <name type="scientific">Streptomyces nigrescens</name>
    <dbReference type="NCBI Taxonomy" id="1920"/>
    <lineage>
        <taxon>Bacteria</taxon>
        <taxon>Bacillati</taxon>
        <taxon>Actinomycetota</taxon>
        <taxon>Actinomycetes</taxon>
        <taxon>Kitasatosporales</taxon>
        <taxon>Streptomycetaceae</taxon>
        <taxon>Streptomyces</taxon>
    </lineage>
</organism>
<evidence type="ECO:0000256" key="1">
    <source>
        <dbReference type="SAM" id="MobiDB-lite"/>
    </source>
</evidence>
<name>A0A640TJ67_STRNI</name>
<feature type="region of interest" description="Disordered" evidence="1">
    <location>
        <begin position="44"/>
        <end position="73"/>
    </location>
</feature>
<sequence length="297" mass="31732">MPSVSVHTCGKGRSALTGGTPRRGVLRALPLVAVLLAGTVSCGGGSEPAPSGKDRSTKPAASPSAEAKSPRPKVKGLVTLAGTNFAVFDVKTGKETVDAFLPHDAKPNVWKREAFSSDWRRVVWTTGEGELFIGGYTDVGRGTGLYGKKPLRIGGRPTYSGGKPVYAQPRFGPDGTRVYFLANNETVYSADPEKPEDLRKELALPKGTFSADDELTWDVTDAGDVVKTKAIHPEKTLEATSSDGKKTIVHTDHGWFLKEKGSSAEPKLLFEKLVSSDGKPVQVYADFGPGLDIIGWY</sequence>
<accession>A0A640TJ67</accession>
<reference evidence="2 3" key="1">
    <citation type="submission" date="2019-12" db="EMBL/GenBank/DDBJ databases">
        <title>Whole genome shotgun sequence of Streptomyces libani subsp. libani NBRC 13452.</title>
        <authorList>
            <person name="Ichikawa N."/>
            <person name="Kimura A."/>
            <person name="Kitahashi Y."/>
            <person name="Komaki H."/>
            <person name="Tamura T."/>
        </authorList>
    </citation>
    <scope>NUCLEOTIDE SEQUENCE [LARGE SCALE GENOMIC DNA]</scope>
    <source>
        <strain evidence="2 3">NBRC 13452</strain>
    </source>
</reference>
<evidence type="ECO:0000313" key="3">
    <source>
        <dbReference type="Proteomes" id="UP000429552"/>
    </source>
</evidence>
<dbReference type="AlphaFoldDB" id="A0A640TJ67"/>
<feature type="compositionally biased region" description="Low complexity" evidence="1">
    <location>
        <begin position="58"/>
        <end position="67"/>
    </location>
</feature>
<dbReference type="EMBL" id="BLIP01000001">
    <property type="protein sequence ID" value="GFE22326.1"/>
    <property type="molecule type" value="Genomic_DNA"/>
</dbReference>